<gene>
    <name evidence="9" type="ORF">HCN44_005818</name>
</gene>
<dbReference type="EMBL" id="JACMRX010000003">
    <property type="protein sequence ID" value="KAF7993037.1"/>
    <property type="molecule type" value="Genomic_DNA"/>
</dbReference>
<dbReference type="InterPro" id="IPR001680">
    <property type="entry name" value="WD40_rpt"/>
</dbReference>
<dbReference type="SMART" id="SM00320">
    <property type="entry name" value="WD40"/>
    <property type="match status" value="2"/>
</dbReference>
<accession>A0A834XWT9</accession>
<comment type="similarity">
    <text evidence="5">Belongs to the DPH7 family.</text>
</comment>
<dbReference type="InterPro" id="IPR052415">
    <property type="entry name" value="Diphthine_MTase"/>
</dbReference>
<proteinExistence type="inferred from homology"/>
<dbReference type="PROSITE" id="PS00678">
    <property type="entry name" value="WD_REPEATS_1"/>
    <property type="match status" value="1"/>
</dbReference>
<dbReference type="GO" id="GO:0061685">
    <property type="term" value="F:diphthine methylesterase activity"/>
    <property type="evidence" value="ECO:0007669"/>
    <property type="project" value="UniProtKB-EC"/>
</dbReference>
<evidence type="ECO:0000256" key="6">
    <source>
        <dbReference type="ARBA" id="ARBA00039131"/>
    </source>
</evidence>
<dbReference type="OrthoDB" id="1930760at2759"/>
<keyword evidence="10" id="KW-1185">Reference proteome</keyword>
<evidence type="ECO:0000256" key="7">
    <source>
        <dbReference type="ARBA" id="ARBA00047551"/>
    </source>
</evidence>
<name>A0A834XWT9_APHGI</name>
<dbReference type="InterPro" id="IPR019775">
    <property type="entry name" value="WD40_repeat_CS"/>
</dbReference>
<dbReference type="GO" id="GO:0005737">
    <property type="term" value="C:cytoplasm"/>
    <property type="evidence" value="ECO:0007669"/>
    <property type="project" value="TreeGrafter"/>
</dbReference>
<evidence type="ECO:0000313" key="9">
    <source>
        <dbReference type="EMBL" id="KAF7993037.1"/>
    </source>
</evidence>
<evidence type="ECO:0000256" key="1">
    <source>
        <dbReference type="ARBA" id="ARBA00005156"/>
    </source>
</evidence>
<evidence type="ECO:0000313" key="10">
    <source>
        <dbReference type="Proteomes" id="UP000639338"/>
    </source>
</evidence>
<dbReference type="InterPro" id="IPR036322">
    <property type="entry name" value="WD40_repeat_dom_sf"/>
</dbReference>
<evidence type="ECO:0000256" key="8">
    <source>
        <dbReference type="PROSITE-ProRule" id="PRU00221"/>
    </source>
</evidence>
<dbReference type="InterPro" id="IPR015943">
    <property type="entry name" value="WD40/YVTN_repeat-like_dom_sf"/>
</dbReference>
<dbReference type="Pfam" id="PF00400">
    <property type="entry name" value="WD40"/>
    <property type="match status" value="1"/>
</dbReference>
<dbReference type="PANTHER" id="PTHR46042:SF1">
    <property type="entry name" value="DIPHTHINE METHYLTRANSFERASE"/>
    <property type="match status" value="1"/>
</dbReference>
<evidence type="ECO:0000256" key="5">
    <source>
        <dbReference type="ARBA" id="ARBA00038092"/>
    </source>
</evidence>
<reference evidence="9 10" key="1">
    <citation type="submission" date="2020-08" db="EMBL/GenBank/DDBJ databases">
        <title>Aphidius gifuensis genome sequencing and assembly.</title>
        <authorList>
            <person name="Du Z."/>
        </authorList>
    </citation>
    <scope>NUCLEOTIDE SEQUENCE [LARGE SCALE GENOMIC DNA]</scope>
    <source>
        <strain evidence="9">YNYX2018</strain>
        <tissue evidence="9">Adults</tissue>
    </source>
</reference>
<comment type="pathway">
    <text evidence="1">Protein modification; peptidyl-diphthamide biosynthesis.</text>
</comment>
<dbReference type="AlphaFoldDB" id="A0A834XWT9"/>
<evidence type="ECO:0000256" key="4">
    <source>
        <dbReference type="ARBA" id="ARBA00022801"/>
    </source>
</evidence>
<dbReference type="Proteomes" id="UP000639338">
    <property type="component" value="Unassembled WGS sequence"/>
</dbReference>
<sequence>MFKTLDNFDTIYSADSVEWCPIDDFKDLFVCGTYQLAPEDEQSNEKSQKRDGKIYLFRIETMGKLKLLQTIDVPAVLDMKWSHVRIQNNIYLGVVNSIGYIQIYKLQIDETTGDAMIKLHIEKKLSQKSGDEILALSLDWSTGKCQNDNINDAKITVSDSEGKITIFNFDSHNDLSVLSSLEEHEFQAWITAFNYWNTNIIYSGGDDCKFKWYDLRVDTKLIGSNRIHEAGVTSLHSNSNEEFILASGSYDEKLRIWDTRNFRRPISENNLSGGVWRLKWDPFYHKYLLGACMYGGFKLIDCNSIDDPKIIGEYNEHKSIAYGCDWSSLDNDTIGSKLSEENCQNIVIATCSFYDHKLDLSTFILNK</sequence>
<dbReference type="PROSITE" id="PS50294">
    <property type="entry name" value="WD_REPEATS_REGION"/>
    <property type="match status" value="1"/>
</dbReference>
<dbReference type="GO" id="GO:0017183">
    <property type="term" value="P:protein histidyl modification to diphthamide"/>
    <property type="evidence" value="ECO:0007669"/>
    <property type="project" value="TreeGrafter"/>
</dbReference>
<dbReference type="SUPFAM" id="SSF50978">
    <property type="entry name" value="WD40 repeat-like"/>
    <property type="match status" value="1"/>
</dbReference>
<dbReference type="Gene3D" id="2.130.10.10">
    <property type="entry name" value="YVTN repeat-like/Quinoprotein amine dehydrogenase"/>
    <property type="match status" value="1"/>
</dbReference>
<organism evidence="9 10">
    <name type="scientific">Aphidius gifuensis</name>
    <name type="common">Parasitoid wasp</name>
    <dbReference type="NCBI Taxonomy" id="684658"/>
    <lineage>
        <taxon>Eukaryota</taxon>
        <taxon>Metazoa</taxon>
        <taxon>Ecdysozoa</taxon>
        <taxon>Arthropoda</taxon>
        <taxon>Hexapoda</taxon>
        <taxon>Insecta</taxon>
        <taxon>Pterygota</taxon>
        <taxon>Neoptera</taxon>
        <taxon>Endopterygota</taxon>
        <taxon>Hymenoptera</taxon>
        <taxon>Apocrita</taxon>
        <taxon>Ichneumonoidea</taxon>
        <taxon>Braconidae</taxon>
        <taxon>Aphidiinae</taxon>
        <taxon>Aphidius</taxon>
    </lineage>
</organism>
<dbReference type="PANTHER" id="PTHR46042">
    <property type="entry name" value="DIPHTHINE METHYLTRANSFERASE"/>
    <property type="match status" value="1"/>
</dbReference>
<keyword evidence="3" id="KW-0677">Repeat</keyword>
<dbReference type="EC" id="3.1.1.97" evidence="6"/>
<comment type="caution">
    <text evidence="9">The sequence shown here is derived from an EMBL/GenBank/DDBJ whole genome shotgun (WGS) entry which is preliminary data.</text>
</comment>
<evidence type="ECO:0000256" key="2">
    <source>
        <dbReference type="ARBA" id="ARBA00022574"/>
    </source>
</evidence>
<comment type="catalytic activity">
    <reaction evidence="7">
        <text>diphthine methyl ester-[translation elongation factor 2] + H2O = diphthine-[translation elongation factor 2] + methanol + H(+)</text>
        <dbReference type="Rhea" id="RHEA:42656"/>
        <dbReference type="Rhea" id="RHEA-COMP:10172"/>
        <dbReference type="Rhea" id="RHEA-COMP:10173"/>
        <dbReference type="ChEBI" id="CHEBI:15377"/>
        <dbReference type="ChEBI" id="CHEBI:15378"/>
        <dbReference type="ChEBI" id="CHEBI:17790"/>
        <dbReference type="ChEBI" id="CHEBI:79005"/>
        <dbReference type="ChEBI" id="CHEBI:82696"/>
        <dbReference type="EC" id="3.1.1.97"/>
    </reaction>
</comment>
<feature type="repeat" description="WD" evidence="8">
    <location>
        <begin position="225"/>
        <end position="267"/>
    </location>
</feature>
<protein>
    <recommendedName>
        <fullName evidence="6">methylated diphthine methylhydrolase</fullName>
        <ecNumber evidence="6">3.1.1.97</ecNumber>
    </recommendedName>
</protein>
<dbReference type="PROSITE" id="PS50082">
    <property type="entry name" value="WD_REPEATS_2"/>
    <property type="match status" value="1"/>
</dbReference>
<keyword evidence="4" id="KW-0378">Hydrolase</keyword>
<evidence type="ECO:0000256" key="3">
    <source>
        <dbReference type="ARBA" id="ARBA00022737"/>
    </source>
</evidence>
<keyword evidence="2 8" id="KW-0853">WD repeat</keyword>